<protein>
    <submittedName>
        <fullName evidence="1">Uncharacterized protein</fullName>
    </submittedName>
</protein>
<accession>A0A0B6AMF9</accession>
<proteinExistence type="predicted"/>
<evidence type="ECO:0000313" key="2">
    <source>
        <dbReference type="Proteomes" id="UP000031829"/>
    </source>
</evidence>
<sequence length="183" mass="21917">MNELLSYSSELKHEANQLVVSSHLLDLLREYGCLLSGESFELNVMTNRIINFYVGNDEMDEESIFHMGYQLTKRFSPYKMIFANEKDKYQWSVYMIQKGEEWKLDISVLPENIVKGKVEKQELLKSLFTEKKRECILFFKQQSGYNRYYTSDHVYKAVLEDDIHDDMSFFMWLQRQKKVNQQT</sequence>
<gene>
    <name evidence="1" type="ORF">BG04_5519</name>
</gene>
<dbReference type="EMBL" id="CP009920">
    <property type="protein sequence ID" value="AJI22277.1"/>
    <property type="molecule type" value="Genomic_DNA"/>
</dbReference>
<dbReference type="AlphaFoldDB" id="A0A0B6AMF9"/>
<reference evidence="1 2" key="1">
    <citation type="journal article" date="2015" name="Genome Announc.">
        <title>Complete genome sequences for 35 biothreat assay-relevant bacillus species.</title>
        <authorList>
            <person name="Johnson S.L."/>
            <person name="Daligault H.E."/>
            <person name="Davenport K.W."/>
            <person name="Jaissle J."/>
            <person name="Frey K.G."/>
            <person name="Ladner J.T."/>
            <person name="Broomall S.M."/>
            <person name="Bishop-Lilly K.A."/>
            <person name="Bruce D.C."/>
            <person name="Gibbons H.S."/>
            <person name="Coyne S.R."/>
            <person name="Lo C.C."/>
            <person name="Meincke L."/>
            <person name="Munk A.C."/>
            <person name="Koroleva G.I."/>
            <person name="Rosenzweig C.N."/>
            <person name="Palacios G.F."/>
            <person name="Redden C.L."/>
            <person name="Minogue T.D."/>
            <person name="Chain P.S."/>
        </authorList>
    </citation>
    <scope>NUCLEOTIDE SEQUENCE [LARGE SCALE GENOMIC DNA]</scope>
    <source>
        <strain evidence="2">ATCC 14581 / DSM 32 / JCM 2506 / NBRC 15308 / NCIMB 9376 / NCTC 10342 / NRRL B-14308 / VKM B-512</strain>
    </source>
</reference>
<dbReference type="RefSeq" id="WP_013083781.1">
    <property type="nucleotide sequence ID" value="NZ_BCVB01000006.1"/>
</dbReference>
<name>A0A0B6AMF9_PRIM2</name>
<dbReference type="KEGG" id="bmeg:BG04_5519"/>
<organism evidence="1 2">
    <name type="scientific">Priestia megaterium (strain ATCC 14581 / DSM 32 / CCUG 1817 / JCM 2506 / NBRC 15308 / NCIMB 9376 / NCTC 10342 / NRRL B-14308 / VKM B-512 / Ford 19)</name>
    <name type="common">Bacillus megaterium</name>
    <dbReference type="NCBI Taxonomy" id="1348623"/>
    <lineage>
        <taxon>Bacteria</taxon>
        <taxon>Bacillati</taxon>
        <taxon>Bacillota</taxon>
        <taxon>Bacilli</taxon>
        <taxon>Bacillales</taxon>
        <taxon>Bacillaceae</taxon>
        <taxon>Priestia</taxon>
    </lineage>
</organism>
<dbReference type="HOGENOM" id="CLU_1472410_0_0_9"/>
<evidence type="ECO:0000313" key="1">
    <source>
        <dbReference type="EMBL" id="AJI22277.1"/>
    </source>
</evidence>
<dbReference type="PATRIC" id="fig|592022.4.peg.2998"/>
<dbReference type="Proteomes" id="UP000031829">
    <property type="component" value="Chromosome"/>
</dbReference>
<dbReference type="GeneID" id="93643462"/>